<dbReference type="NCBIfam" id="TIGR00756">
    <property type="entry name" value="PPR"/>
    <property type="match status" value="2"/>
</dbReference>
<feature type="repeat" description="PPR" evidence="6">
    <location>
        <begin position="546"/>
        <end position="580"/>
    </location>
</feature>
<keyword evidence="3 5" id="KW-0862">Zinc</keyword>
<dbReference type="GO" id="GO:0046872">
    <property type="term" value="F:metal ion binding"/>
    <property type="evidence" value="ECO:0007669"/>
    <property type="project" value="UniProtKB-KW"/>
</dbReference>
<dbReference type="Proteomes" id="UP001371456">
    <property type="component" value="Unassembled WGS sequence"/>
</dbReference>
<feature type="repeat" description="PPR" evidence="6">
    <location>
        <begin position="411"/>
        <end position="445"/>
    </location>
</feature>
<dbReference type="Gene3D" id="2.10.110.10">
    <property type="entry name" value="Cysteine Rich Protein"/>
    <property type="match status" value="2"/>
</dbReference>
<dbReference type="Pfam" id="PF13041">
    <property type="entry name" value="PPR_2"/>
    <property type="match status" value="1"/>
</dbReference>
<dbReference type="CDD" id="cd09440">
    <property type="entry name" value="LIM1_SF3"/>
    <property type="match status" value="1"/>
</dbReference>
<evidence type="ECO:0000256" key="4">
    <source>
        <dbReference type="ARBA" id="ARBA00023038"/>
    </source>
</evidence>
<evidence type="ECO:0000313" key="9">
    <source>
        <dbReference type="Proteomes" id="UP001371456"/>
    </source>
</evidence>
<keyword evidence="1 5" id="KW-0479">Metal-binding</keyword>
<evidence type="ECO:0000259" key="7">
    <source>
        <dbReference type="PROSITE" id="PS50023"/>
    </source>
</evidence>
<dbReference type="PROSITE" id="PS50023">
    <property type="entry name" value="LIM_DOMAIN_2"/>
    <property type="match status" value="2"/>
</dbReference>
<feature type="domain" description="LIM zinc-binding" evidence="7">
    <location>
        <begin position="107"/>
        <end position="167"/>
    </location>
</feature>
<dbReference type="FunFam" id="2.10.110.10:FF:000002">
    <property type="entry name" value="LIM domain and actin-binding 1"/>
    <property type="match status" value="2"/>
</dbReference>
<evidence type="ECO:0000256" key="6">
    <source>
        <dbReference type="PROSITE-ProRule" id="PRU00708"/>
    </source>
</evidence>
<evidence type="ECO:0000256" key="1">
    <source>
        <dbReference type="ARBA" id="ARBA00022723"/>
    </source>
</evidence>
<name>A0AAN8YNF1_SOLBU</name>
<reference evidence="8 9" key="1">
    <citation type="submission" date="2024-02" db="EMBL/GenBank/DDBJ databases">
        <title>de novo genome assembly of Solanum bulbocastanum strain 11H21.</title>
        <authorList>
            <person name="Hosaka A.J."/>
        </authorList>
    </citation>
    <scope>NUCLEOTIDE SEQUENCE [LARGE SCALE GENOMIC DNA]</scope>
    <source>
        <tissue evidence="8">Young leaves</tissue>
    </source>
</reference>
<comment type="caution">
    <text evidence="8">The sequence shown here is derived from an EMBL/GenBank/DDBJ whole genome shotgun (WGS) entry which is preliminary data.</text>
</comment>
<protein>
    <recommendedName>
        <fullName evidence="7">LIM zinc-binding domain-containing protein</fullName>
    </recommendedName>
</protein>
<dbReference type="Pfam" id="PF00412">
    <property type="entry name" value="LIM"/>
    <property type="match status" value="2"/>
</dbReference>
<dbReference type="GO" id="GO:0009451">
    <property type="term" value="P:RNA modification"/>
    <property type="evidence" value="ECO:0007669"/>
    <property type="project" value="InterPro"/>
</dbReference>
<accession>A0AAN8YNF1</accession>
<evidence type="ECO:0000256" key="5">
    <source>
        <dbReference type="PROSITE-ProRule" id="PRU00125"/>
    </source>
</evidence>
<evidence type="ECO:0000313" key="8">
    <source>
        <dbReference type="EMBL" id="KAK6795268.1"/>
    </source>
</evidence>
<organism evidence="8 9">
    <name type="scientific">Solanum bulbocastanum</name>
    <name type="common">Wild potato</name>
    <dbReference type="NCBI Taxonomy" id="147425"/>
    <lineage>
        <taxon>Eukaryota</taxon>
        <taxon>Viridiplantae</taxon>
        <taxon>Streptophyta</taxon>
        <taxon>Embryophyta</taxon>
        <taxon>Tracheophyta</taxon>
        <taxon>Spermatophyta</taxon>
        <taxon>Magnoliopsida</taxon>
        <taxon>eudicotyledons</taxon>
        <taxon>Gunneridae</taxon>
        <taxon>Pentapetalae</taxon>
        <taxon>asterids</taxon>
        <taxon>lamiids</taxon>
        <taxon>Solanales</taxon>
        <taxon>Solanaceae</taxon>
        <taxon>Solanoideae</taxon>
        <taxon>Solaneae</taxon>
        <taxon>Solanum</taxon>
    </lineage>
</organism>
<dbReference type="PANTHER" id="PTHR47926:SF344">
    <property type="entry name" value="OS07G0636900 PROTEIN"/>
    <property type="match status" value="1"/>
</dbReference>
<dbReference type="SUPFAM" id="SSF57716">
    <property type="entry name" value="Glucocorticoid receptor-like (DNA-binding domain)"/>
    <property type="match status" value="4"/>
</dbReference>
<dbReference type="GO" id="GO:0051017">
    <property type="term" value="P:actin filament bundle assembly"/>
    <property type="evidence" value="ECO:0007669"/>
    <property type="project" value="UniProtKB-ARBA"/>
</dbReference>
<dbReference type="FunFam" id="1.25.40.10:FF:000184">
    <property type="entry name" value="Pentatricopeptide repeat-containing protein, chloroplastic"/>
    <property type="match status" value="1"/>
</dbReference>
<dbReference type="Pfam" id="PF01535">
    <property type="entry name" value="PPR"/>
    <property type="match status" value="5"/>
</dbReference>
<dbReference type="PROSITE" id="PS00478">
    <property type="entry name" value="LIM_DOMAIN_1"/>
    <property type="match status" value="1"/>
</dbReference>
<evidence type="ECO:0000256" key="3">
    <source>
        <dbReference type="ARBA" id="ARBA00022833"/>
    </source>
</evidence>
<dbReference type="PANTHER" id="PTHR47926">
    <property type="entry name" value="PENTATRICOPEPTIDE REPEAT-CONTAINING PROTEIN"/>
    <property type="match status" value="1"/>
</dbReference>
<keyword evidence="2" id="KW-0677">Repeat</keyword>
<gene>
    <name evidence="8" type="ORF">RDI58_008721</name>
</gene>
<dbReference type="SMART" id="SM00132">
    <property type="entry name" value="LIM"/>
    <property type="match status" value="2"/>
</dbReference>
<keyword evidence="9" id="KW-1185">Reference proteome</keyword>
<proteinExistence type="predicted"/>
<dbReference type="InterPro" id="IPR046960">
    <property type="entry name" value="PPR_At4g14850-like_plant"/>
</dbReference>
<keyword evidence="4 5" id="KW-0440">LIM domain</keyword>
<dbReference type="InterPro" id="IPR046848">
    <property type="entry name" value="E_motif"/>
</dbReference>
<dbReference type="PROSITE" id="PS51375">
    <property type="entry name" value="PPR"/>
    <property type="match status" value="2"/>
</dbReference>
<dbReference type="GO" id="GO:0051015">
    <property type="term" value="F:actin filament binding"/>
    <property type="evidence" value="ECO:0007669"/>
    <property type="project" value="UniProtKB-ARBA"/>
</dbReference>
<evidence type="ECO:0000256" key="2">
    <source>
        <dbReference type="ARBA" id="ARBA00022737"/>
    </source>
</evidence>
<dbReference type="InterPro" id="IPR011990">
    <property type="entry name" value="TPR-like_helical_dom_sf"/>
</dbReference>
<feature type="domain" description="LIM zinc-binding" evidence="7">
    <location>
        <begin position="9"/>
        <end position="69"/>
    </location>
</feature>
<dbReference type="Gene3D" id="1.25.40.10">
    <property type="entry name" value="Tetratricopeptide repeat domain"/>
    <property type="match status" value="4"/>
</dbReference>
<dbReference type="GO" id="GO:0003723">
    <property type="term" value="F:RNA binding"/>
    <property type="evidence" value="ECO:0007669"/>
    <property type="project" value="InterPro"/>
</dbReference>
<dbReference type="InterPro" id="IPR001781">
    <property type="entry name" value="Znf_LIM"/>
</dbReference>
<dbReference type="CDD" id="cd09441">
    <property type="entry name" value="LIM2_SF3"/>
    <property type="match status" value="1"/>
</dbReference>
<sequence length="759" mass="86052">MATFGGTTQKCKACEKTVYLVDQLKADSRVYHKACFRCNHCKGTLKLGNYNSYEGVLYCRPHFDQLFKMTGSLNKSFEGGPRTVKERSLDKAQANNKVSALFGGTQDKCVTCKKTVYPLEKVAVDGTSYHRPCFKCSHGGCVISPSNYVAHDHKLYCRHHHTQLFKQRGSWLTSHDPLSVEPWAADSKSLKLKRISFVKLQMRFLSWRKAKHLTVIKPKCRICCSSTATFPAVFQDKIHITRKELSKLLHQRPPKSQLKQIHAQILTQELSSTASLVNSLIHCYLHIKEVTSARFLFLHYPLPSPPILIWNLMIRVYCKLQNSSESFCLFRQLLNLDHRIRVFPDEYTFTFIVTSCAHQKSIVHGKIVHGLVVRNGLESNLYVGNSLINMYSVFKITDDAYRVFDRITERDVFSWTSLICGYANNGEMYQACEIFYKMPVRNDVSWAVIISGFAGNGRYMDVLLYLNEMLGSVEDKVRPNEAVLVCALSACANLGALEQGNWIHAYMKRNEIRDSSNISTALIDMYAKCGRIDIARLIFNRIPRPDVHNFTSMISGLSYHGLGNHALTVFNRMLDENVNPNEVTIIGVLNACSHSGLAEEGSSIFYNMENLWGLKPHIEHYGCYVDLLGRAGYLEKALGVVKSMHIKPDIVIWRALLSACRIHRNIFLGNSIINFIKQLNSDGPSGSEVLLSNMYASLGNWEKVSEVRNAMGQRKTQSDIGCSWIEVNGAVHEFRVADKLHPQILEVLIKLNELWIVLS</sequence>
<dbReference type="EMBL" id="JBANQN010000003">
    <property type="protein sequence ID" value="KAK6795268.1"/>
    <property type="molecule type" value="Genomic_DNA"/>
</dbReference>
<dbReference type="AlphaFoldDB" id="A0AAN8YNF1"/>
<dbReference type="Pfam" id="PF20431">
    <property type="entry name" value="E_motif"/>
    <property type="match status" value="1"/>
</dbReference>
<dbReference type="InterPro" id="IPR002885">
    <property type="entry name" value="PPR_rpt"/>
</dbReference>